<keyword evidence="2" id="KW-1185">Reference proteome</keyword>
<dbReference type="STRING" id="240427.AYR62_06650"/>
<reference evidence="1 2" key="1">
    <citation type="submission" date="2016-03" db="EMBL/GenBank/DDBJ databases">
        <title>Pediococcus and Lactobacillus from brewery environment - whole genome sequencing and assembly.</title>
        <authorList>
            <person name="Behr J."/>
            <person name="Geissler A.J."/>
            <person name="Vogel R.F."/>
        </authorList>
    </citation>
    <scope>NUCLEOTIDE SEQUENCE [LARGE SCALE GENOMIC DNA]</scope>
    <source>
        <strain evidence="1 2">TMW 1.1995</strain>
    </source>
</reference>
<dbReference type="Proteomes" id="UP000093267">
    <property type="component" value="Chromosome"/>
</dbReference>
<sequence>MLSAADCRSVIQHDARYQRARKLLADDWQSVDTSNPLMSELITVQDLQFAQALQRAQLVPLTLDLADYGSVMAFLNHHQRAITTASQQWLTQKFK</sequence>
<gene>
    <name evidence="1" type="ORF">AYR63_13540</name>
</gene>
<proteinExistence type="predicted"/>
<name>A0A1B2J1C4_9LACO</name>
<organism evidence="1 2">
    <name type="scientific">Secundilactobacillus paracollinoides</name>
    <dbReference type="NCBI Taxonomy" id="240427"/>
    <lineage>
        <taxon>Bacteria</taxon>
        <taxon>Bacillati</taxon>
        <taxon>Bacillota</taxon>
        <taxon>Bacilli</taxon>
        <taxon>Lactobacillales</taxon>
        <taxon>Lactobacillaceae</taxon>
        <taxon>Secundilactobacillus</taxon>
    </lineage>
</organism>
<dbReference type="EMBL" id="CP014924">
    <property type="protein sequence ID" value="ANZ68059.1"/>
    <property type="molecule type" value="Genomic_DNA"/>
</dbReference>
<evidence type="ECO:0000313" key="2">
    <source>
        <dbReference type="Proteomes" id="UP000093267"/>
    </source>
</evidence>
<evidence type="ECO:0000313" key="1">
    <source>
        <dbReference type="EMBL" id="ANZ68059.1"/>
    </source>
</evidence>
<dbReference type="AlphaFoldDB" id="A0A1B2J1C4"/>
<dbReference type="RefSeq" id="WP_065903299.1">
    <property type="nucleotide sequence ID" value="NZ_CP014912.1"/>
</dbReference>
<dbReference type="OrthoDB" id="2298607at2"/>
<accession>A0A1B2J1C4</accession>
<protein>
    <submittedName>
        <fullName evidence="1">Uncharacterized protein</fullName>
    </submittedName>
</protein>